<evidence type="ECO:0000256" key="1">
    <source>
        <dbReference type="ARBA" id="ARBA00001942"/>
    </source>
</evidence>
<dbReference type="SMART" id="SM00926">
    <property type="entry name" value="Molybdop_Fe4S4"/>
    <property type="match status" value="1"/>
</dbReference>
<dbReference type="EMBL" id="UGVC01000001">
    <property type="protein sequence ID" value="SUD91058.1"/>
    <property type="molecule type" value="Genomic_DNA"/>
</dbReference>
<reference evidence="13 14" key="1">
    <citation type="submission" date="2018-06" db="EMBL/GenBank/DDBJ databases">
        <authorList>
            <consortium name="Pathogen Informatics"/>
            <person name="Doyle S."/>
        </authorList>
    </citation>
    <scope>NUCLEOTIDE SEQUENCE [LARGE SCALE GENOMIC DNA]</scope>
    <source>
        <strain evidence="13 14">NCTC10526</strain>
    </source>
</reference>
<dbReference type="InterPro" id="IPR007419">
    <property type="entry name" value="BFD-like_2Fe2S-bd_dom"/>
</dbReference>
<comment type="cofactor">
    <cofactor evidence="2">
        <name>[4Fe-4S] cluster</name>
        <dbReference type="ChEBI" id="CHEBI:49883"/>
    </cofactor>
</comment>
<dbReference type="InterPro" id="IPR041854">
    <property type="entry name" value="BFD-like_2Fe2S-bd_dom_sf"/>
</dbReference>
<dbReference type="PROSITE" id="PS00551">
    <property type="entry name" value="MOLYBDOPTERIN_PROK_1"/>
    <property type="match status" value="1"/>
</dbReference>
<keyword evidence="8" id="KW-0408">Iron</keyword>
<comment type="similarity">
    <text evidence="3">Belongs to the prokaryotic molybdopterin-containing oxidoreductase family. NasA/NapA/NarB subfamily.</text>
</comment>
<sequence length="1049" mass="114188">MPSDASVSHSEFEAIRTVRTTCPYCGVGCGVLATVDNTTGQVSVKGDPEHPANFGKLCSKGSNLAETLGTERRLTQPYYQNKKATMLSLPLARATQAAQNSQSVPLKPSANSLNQQDSDWDTVLDDVASRLSATISEHGPESVMFYVSGQLLTEDYYVANKLMKGFIGSNNIDSNSRLCMSSAVAGHKRAFGADLVPGSYTDFEACDLLVLVGSSMAWCHPILFGRFLQAKQDNPNKKLIVIDPRQTDSCEFADLHLPLAPGTDTHLYNGLLKYLEEHGCTDTEYASQCDGVELVVTAADSWDIESVAKATQLDAEQIEQFYQLVAANDKTVTAFSMGVNQSSSGTDKVNAIINSHLLTGRVGKKGAGPFSLTGQPNAMGGREVGALANLLAGHLQLDIKEHRQSVGEFWQSPQPIAPKVGVKACDVADAILDGKVKAIWIVATNPVVSLPEADKFRQALAACDLVIVSECSKDSDTLRCADIVLPAQSWSEKSGTVTNSERRISRQRSLVTGVGDSKPDWWIFSQVAKRMGFKGFDYTEPSEIFLEHAALTSHENSKYPRQLDLMAELKKHNQPYDSMSPLQWGGQHINVIAPDFKHAKPKLVAITPPQQAGDVNRFSPINNNKTKSKAEKQTKQTKQNNLDLGLTQNVDDGLKLRLITGRLRDQWHTMTRTALAPKLNQQQSVPTLSLHPQDAKVLGVDNNDFVSIKADTTQATECSTVVAQVEVSEDMRLGDSFMPMHWSDAFASLARVGTLIPTKVDPISAQPELKNSAIVVQALPIKSVGRILVHPDWLDAALVQLRQLTELTSDQLQAEVSVPNLIWSISRQQDSILINLATGTEQMSDAWLTAEFWQQFVASVVNTPQRSNTENLYSSDKLDNLDNPASPDNPHSSDRLNSELAELDTSIMIYEAAQQLRYVVRQPVTIELASSSPQLEEQLMLAVYIAPQSEQLPSIHWLNSCFADLSDVPSVKWLLAGKPANGYVDPGPLVCACMGVGENTIINAIISDGCDDAISVGKLCQAGTNCGSCVGQINELIKKCRSDKTVEVA</sequence>
<evidence type="ECO:0000256" key="6">
    <source>
        <dbReference type="ARBA" id="ARBA00022723"/>
    </source>
</evidence>
<dbReference type="AlphaFoldDB" id="A0A379LKH7"/>
<name>A0A379LKH7_9GAMM</name>
<dbReference type="InterPro" id="IPR050123">
    <property type="entry name" value="Prok_molybdopt-oxidoreductase"/>
</dbReference>
<evidence type="ECO:0000313" key="14">
    <source>
        <dbReference type="Proteomes" id="UP000254123"/>
    </source>
</evidence>
<keyword evidence="6" id="KW-0479">Metal-binding</keyword>
<proteinExistence type="inferred from homology"/>
<dbReference type="InterPro" id="IPR006656">
    <property type="entry name" value="Mopterin_OxRdtase"/>
</dbReference>
<dbReference type="Pfam" id="PF00384">
    <property type="entry name" value="Molybdopterin"/>
    <property type="match status" value="1"/>
</dbReference>
<keyword evidence="4" id="KW-0004">4Fe-4S</keyword>
<dbReference type="SUPFAM" id="SSF53706">
    <property type="entry name" value="Formate dehydrogenase/DMSO reductase, domains 1-3"/>
    <property type="match status" value="1"/>
</dbReference>
<dbReference type="Proteomes" id="UP000254123">
    <property type="component" value="Unassembled WGS sequence"/>
</dbReference>
<keyword evidence="9" id="KW-0411">Iron-sulfur</keyword>
<organism evidence="13 14">
    <name type="scientific">Psychrobacter phenylpyruvicus</name>
    <dbReference type="NCBI Taxonomy" id="29432"/>
    <lineage>
        <taxon>Bacteria</taxon>
        <taxon>Pseudomonadati</taxon>
        <taxon>Pseudomonadota</taxon>
        <taxon>Gammaproteobacteria</taxon>
        <taxon>Moraxellales</taxon>
        <taxon>Moraxellaceae</taxon>
        <taxon>Psychrobacter</taxon>
    </lineage>
</organism>
<dbReference type="RefSeq" id="WP_227674033.1">
    <property type="nucleotide sequence ID" value="NZ_CAJHAQ010000001.1"/>
</dbReference>
<dbReference type="Pfam" id="PF04324">
    <property type="entry name" value="Fer2_BFD"/>
    <property type="match status" value="1"/>
</dbReference>
<keyword evidence="5" id="KW-0500">Molybdenum</keyword>
<dbReference type="GO" id="GO:0042128">
    <property type="term" value="P:nitrate assimilation"/>
    <property type="evidence" value="ECO:0007669"/>
    <property type="project" value="UniProtKB-KW"/>
</dbReference>
<dbReference type="GO" id="GO:0043546">
    <property type="term" value="F:molybdopterin cofactor binding"/>
    <property type="evidence" value="ECO:0007669"/>
    <property type="project" value="InterPro"/>
</dbReference>
<dbReference type="Pfam" id="PF04879">
    <property type="entry name" value="Molybdop_Fe4S4"/>
    <property type="match status" value="1"/>
</dbReference>
<dbReference type="GO" id="GO:0045333">
    <property type="term" value="P:cellular respiration"/>
    <property type="evidence" value="ECO:0007669"/>
    <property type="project" value="UniProtKB-ARBA"/>
</dbReference>
<evidence type="ECO:0000256" key="10">
    <source>
        <dbReference type="ARBA" id="ARBA00023063"/>
    </source>
</evidence>
<feature type="region of interest" description="Disordered" evidence="11">
    <location>
        <begin position="98"/>
        <end position="117"/>
    </location>
</feature>
<dbReference type="GO" id="GO:1990204">
    <property type="term" value="C:oxidoreductase complex"/>
    <property type="evidence" value="ECO:0007669"/>
    <property type="project" value="UniProtKB-ARBA"/>
</dbReference>
<dbReference type="GO" id="GO:0016020">
    <property type="term" value="C:membrane"/>
    <property type="evidence" value="ECO:0007669"/>
    <property type="project" value="TreeGrafter"/>
</dbReference>
<evidence type="ECO:0000256" key="11">
    <source>
        <dbReference type="SAM" id="MobiDB-lite"/>
    </source>
</evidence>
<evidence type="ECO:0000256" key="5">
    <source>
        <dbReference type="ARBA" id="ARBA00022505"/>
    </source>
</evidence>
<protein>
    <submittedName>
        <fullName evidence="13">Nitrate reductase</fullName>
        <ecNumber evidence="13">1.7.99.4</ecNumber>
    </submittedName>
</protein>
<dbReference type="Gene3D" id="3.40.228.10">
    <property type="entry name" value="Dimethylsulfoxide Reductase, domain 2"/>
    <property type="match status" value="1"/>
</dbReference>
<dbReference type="Gene3D" id="2.20.25.90">
    <property type="entry name" value="ADC-like domains"/>
    <property type="match status" value="1"/>
</dbReference>
<accession>A0A379LKH7</accession>
<keyword evidence="7 13" id="KW-0560">Oxidoreductase</keyword>
<evidence type="ECO:0000259" key="12">
    <source>
        <dbReference type="PROSITE" id="PS51669"/>
    </source>
</evidence>
<dbReference type="STRING" id="1123034.GCA_000685805_00930"/>
<dbReference type="Gene3D" id="2.40.40.20">
    <property type="match status" value="1"/>
</dbReference>
<evidence type="ECO:0000313" key="13">
    <source>
        <dbReference type="EMBL" id="SUD91058.1"/>
    </source>
</evidence>
<dbReference type="InterPro" id="IPR041957">
    <property type="entry name" value="CT_Nitrate-R-NapA-like"/>
</dbReference>
<comment type="cofactor">
    <cofactor evidence="1">
        <name>Mo-bis(molybdopterin guanine dinucleotide)</name>
        <dbReference type="ChEBI" id="CHEBI:60539"/>
    </cofactor>
</comment>
<evidence type="ECO:0000256" key="7">
    <source>
        <dbReference type="ARBA" id="ARBA00023002"/>
    </source>
</evidence>
<dbReference type="CDD" id="cd02791">
    <property type="entry name" value="MopB_CT_Nitrate-R-NapA-like"/>
    <property type="match status" value="1"/>
</dbReference>
<dbReference type="InterPro" id="IPR006657">
    <property type="entry name" value="MoPterin_dinucl-bd_dom"/>
</dbReference>
<dbReference type="InterPro" id="IPR009010">
    <property type="entry name" value="Asp_de-COase-like_dom_sf"/>
</dbReference>
<gene>
    <name evidence="13" type="primary">narB</name>
    <name evidence="13" type="ORF">NCTC10526_01405</name>
</gene>
<feature type="region of interest" description="Disordered" evidence="11">
    <location>
        <begin position="612"/>
        <end position="641"/>
    </location>
</feature>
<dbReference type="PROSITE" id="PS51669">
    <property type="entry name" value="4FE4S_MOW_BIS_MGD"/>
    <property type="match status" value="1"/>
</dbReference>
<evidence type="ECO:0000256" key="9">
    <source>
        <dbReference type="ARBA" id="ARBA00023014"/>
    </source>
</evidence>
<evidence type="ECO:0000256" key="3">
    <source>
        <dbReference type="ARBA" id="ARBA00008747"/>
    </source>
</evidence>
<dbReference type="InterPro" id="IPR027467">
    <property type="entry name" value="MopterinOxRdtase_cofactor_BS"/>
</dbReference>
<feature type="region of interest" description="Disordered" evidence="11">
    <location>
        <begin position="868"/>
        <end position="893"/>
    </location>
</feature>
<dbReference type="GO" id="GO:0046872">
    <property type="term" value="F:metal ion binding"/>
    <property type="evidence" value="ECO:0007669"/>
    <property type="project" value="UniProtKB-KW"/>
</dbReference>
<evidence type="ECO:0000256" key="2">
    <source>
        <dbReference type="ARBA" id="ARBA00001966"/>
    </source>
</evidence>
<dbReference type="InterPro" id="IPR006963">
    <property type="entry name" value="Mopterin_OxRdtase_4Fe-4S_dom"/>
</dbReference>
<dbReference type="PANTHER" id="PTHR43105">
    <property type="entry name" value="RESPIRATORY NITRATE REDUCTASE"/>
    <property type="match status" value="1"/>
</dbReference>
<dbReference type="EC" id="1.7.99.4" evidence="13"/>
<dbReference type="Gene3D" id="3.40.50.740">
    <property type="match status" value="1"/>
</dbReference>
<dbReference type="GO" id="GO:0016491">
    <property type="term" value="F:oxidoreductase activity"/>
    <property type="evidence" value="ECO:0007669"/>
    <property type="project" value="UniProtKB-KW"/>
</dbReference>
<dbReference type="GO" id="GO:0051539">
    <property type="term" value="F:4 iron, 4 sulfur cluster binding"/>
    <property type="evidence" value="ECO:0007669"/>
    <property type="project" value="UniProtKB-KW"/>
</dbReference>
<evidence type="ECO:0000256" key="8">
    <source>
        <dbReference type="ARBA" id="ARBA00023004"/>
    </source>
</evidence>
<keyword evidence="14" id="KW-1185">Reference proteome</keyword>
<dbReference type="Pfam" id="PF01568">
    <property type="entry name" value="Molydop_binding"/>
    <property type="match status" value="1"/>
</dbReference>
<evidence type="ECO:0000256" key="4">
    <source>
        <dbReference type="ARBA" id="ARBA00022485"/>
    </source>
</evidence>
<dbReference type="CDD" id="cd02754">
    <property type="entry name" value="MopB_Nitrate-R-NapA-like"/>
    <property type="match status" value="1"/>
</dbReference>
<dbReference type="SUPFAM" id="SSF50692">
    <property type="entry name" value="ADC-like"/>
    <property type="match status" value="1"/>
</dbReference>
<keyword evidence="10" id="KW-0534">Nitrate assimilation</keyword>
<feature type="domain" description="4Fe-4S Mo/W bis-MGD-type" evidence="12">
    <location>
        <begin position="15"/>
        <end position="72"/>
    </location>
</feature>
<dbReference type="PANTHER" id="PTHR43105:SF9">
    <property type="entry name" value="NADPH-FE(3+) OXIDOREDUCTASE SUBUNIT ALPHA"/>
    <property type="match status" value="1"/>
</dbReference>
<dbReference type="Gene3D" id="1.10.10.1100">
    <property type="entry name" value="BFD-like [2Fe-2S]-binding domain"/>
    <property type="match status" value="1"/>
</dbReference>